<evidence type="ECO:0000313" key="3">
    <source>
        <dbReference type="Proteomes" id="UP000664132"/>
    </source>
</evidence>
<feature type="signal peptide" evidence="1">
    <location>
        <begin position="1"/>
        <end position="22"/>
    </location>
</feature>
<organism evidence="2 3">
    <name type="scientific">Cadophora malorum</name>
    <dbReference type="NCBI Taxonomy" id="108018"/>
    <lineage>
        <taxon>Eukaryota</taxon>
        <taxon>Fungi</taxon>
        <taxon>Dikarya</taxon>
        <taxon>Ascomycota</taxon>
        <taxon>Pezizomycotina</taxon>
        <taxon>Leotiomycetes</taxon>
        <taxon>Helotiales</taxon>
        <taxon>Ploettnerulaceae</taxon>
        <taxon>Cadophora</taxon>
    </lineage>
</organism>
<reference evidence="2" key="1">
    <citation type="submission" date="2021-02" db="EMBL/GenBank/DDBJ databases">
        <title>Genome sequence Cadophora malorum strain M34.</title>
        <authorList>
            <person name="Stefanovic E."/>
            <person name="Vu D."/>
            <person name="Scully C."/>
            <person name="Dijksterhuis J."/>
            <person name="Roader J."/>
            <person name="Houbraken J."/>
        </authorList>
    </citation>
    <scope>NUCLEOTIDE SEQUENCE</scope>
    <source>
        <strain evidence="2">M34</strain>
    </source>
</reference>
<feature type="chain" id="PRO_5034410589" evidence="1">
    <location>
        <begin position="23"/>
        <end position="214"/>
    </location>
</feature>
<keyword evidence="1" id="KW-0732">Signal</keyword>
<protein>
    <submittedName>
        <fullName evidence="2">Uncharacterized protein</fullName>
    </submittedName>
</protein>
<dbReference type="Proteomes" id="UP000664132">
    <property type="component" value="Unassembled WGS sequence"/>
</dbReference>
<dbReference type="AlphaFoldDB" id="A0A8H7WKE3"/>
<gene>
    <name evidence="2" type="ORF">IFR04_000134</name>
</gene>
<sequence length="214" mass="23992">MGLMTYFSTFLFASQTVVPSQASTRNFTLQVWLDNFPLNHQYVSWFPIPEKPGRGYFGIPIRSPAEPLPTEGRAVFIINSSSPGTLSFSSPKLKSQSNAVFVQQSGEVEYGAEIPVEFFKPYTGNFTTVDFTHWPDLETIHALDFTPPELILGMFLACPRELGDGKEKGYRLMAMTHMFRHPGCITLDWLVQEDITEEKIDSGETDPIGESQGL</sequence>
<keyword evidence="3" id="KW-1185">Reference proteome</keyword>
<proteinExistence type="predicted"/>
<comment type="caution">
    <text evidence="2">The sequence shown here is derived from an EMBL/GenBank/DDBJ whole genome shotgun (WGS) entry which is preliminary data.</text>
</comment>
<evidence type="ECO:0000256" key="1">
    <source>
        <dbReference type="SAM" id="SignalP"/>
    </source>
</evidence>
<evidence type="ECO:0000313" key="2">
    <source>
        <dbReference type="EMBL" id="KAG4426703.1"/>
    </source>
</evidence>
<accession>A0A8H7WKE3</accession>
<name>A0A8H7WKE3_9HELO</name>
<dbReference type="EMBL" id="JAFJYH010000001">
    <property type="protein sequence ID" value="KAG4426703.1"/>
    <property type="molecule type" value="Genomic_DNA"/>
</dbReference>
<dbReference type="OrthoDB" id="3481258at2759"/>